<keyword evidence="2" id="KW-1185">Reference proteome</keyword>
<dbReference type="AlphaFoldDB" id="A0A392SQY3"/>
<comment type="caution">
    <text evidence="1">The sequence shown here is derived from an EMBL/GenBank/DDBJ whole genome shotgun (WGS) entry which is preliminary data.</text>
</comment>
<proteinExistence type="predicted"/>
<sequence length="40" mass="4317">IVPDYGTGGMIVVDYMNHGAVIGIETAHLIWFSAKKSVIL</sequence>
<feature type="non-terminal residue" evidence="1">
    <location>
        <position position="1"/>
    </location>
</feature>
<reference evidence="1 2" key="1">
    <citation type="journal article" date="2018" name="Front. Plant Sci.">
        <title>Red Clover (Trifolium pratense) and Zigzag Clover (T. medium) - A Picture of Genomic Similarities and Differences.</title>
        <authorList>
            <person name="Dluhosova J."/>
            <person name="Istvanek J."/>
            <person name="Nedelnik J."/>
            <person name="Repkova J."/>
        </authorList>
    </citation>
    <scope>NUCLEOTIDE SEQUENCE [LARGE SCALE GENOMIC DNA]</scope>
    <source>
        <strain evidence="2">cv. 10/8</strain>
        <tissue evidence="1">Leaf</tissue>
    </source>
</reference>
<dbReference type="Proteomes" id="UP000265520">
    <property type="component" value="Unassembled WGS sequence"/>
</dbReference>
<evidence type="ECO:0000313" key="2">
    <source>
        <dbReference type="Proteomes" id="UP000265520"/>
    </source>
</evidence>
<evidence type="ECO:0000313" key="1">
    <source>
        <dbReference type="EMBL" id="MCI50624.1"/>
    </source>
</evidence>
<name>A0A392SQY3_9FABA</name>
<organism evidence="1 2">
    <name type="scientific">Trifolium medium</name>
    <dbReference type="NCBI Taxonomy" id="97028"/>
    <lineage>
        <taxon>Eukaryota</taxon>
        <taxon>Viridiplantae</taxon>
        <taxon>Streptophyta</taxon>
        <taxon>Embryophyta</taxon>
        <taxon>Tracheophyta</taxon>
        <taxon>Spermatophyta</taxon>
        <taxon>Magnoliopsida</taxon>
        <taxon>eudicotyledons</taxon>
        <taxon>Gunneridae</taxon>
        <taxon>Pentapetalae</taxon>
        <taxon>rosids</taxon>
        <taxon>fabids</taxon>
        <taxon>Fabales</taxon>
        <taxon>Fabaceae</taxon>
        <taxon>Papilionoideae</taxon>
        <taxon>50 kb inversion clade</taxon>
        <taxon>NPAAA clade</taxon>
        <taxon>Hologalegina</taxon>
        <taxon>IRL clade</taxon>
        <taxon>Trifolieae</taxon>
        <taxon>Trifolium</taxon>
    </lineage>
</organism>
<protein>
    <submittedName>
        <fullName evidence="1">Uncharacterized protein</fullName>
    </submittedName>
</protein>
<dbReference type="EMBL" id="LXQA010419198">
    <property type="protein sequence ID" value="MCI50624.1"/>
    <property type="molecule type" value="Genomic_DNA"/>
</dbReference>
<accession>A0A392SQY3</accession>